<proteinExistence type="inferred from homology"/>
<dbReference type="KEGG" id="sba:Sulba_0915"/>
<dbReference type="Gene3D" id="2.30.290.10">
    <property type="entry name" value="BH3618-like"/>
    <property type="match status" value="1"/>
</dbReference>
<comment type="function">
    <text evidence="5">Acts as an anti-CsrA protein, binds CsrA and prevents it from repressing translation of its target genes, one of which is flagellin. Binds to flagellin and participates in the assembly of the flagellum.</text>
</comment>
<dbReference type="GO" id="GO:0044780">
    <property type="term" value="P:bacterial-type flagellum assembly"/>
    <property type="evidence" value="ECO:0007669"/>
    <property type="project" value="UniProtKB-UniRule"/>
</dbReference>
<dbReference type="eggNOG" id="COG1699">
    <property type="taxonomic scope" value="Bacteria"/>
</dbReference>
<evidence type="ECO:0000256" key="3">
    <source>
        <dbReference type="ARBA" id="ARBA00022845"/>
    </source>
</evidence>
<dbReference type="PATRIC" id="fig|760154.4.peg.916"/>
<dbReference type="STRING" id="760154.Sulba_0915"/>
<gene>
    <name evidence="5" type="primary">fliW</name>
    <name evidence="6" type="ordered locus">Sulba_0915</name>
</gene>
<name>I3XW92_SULBS</name>
<sequence>MIFSVKAPIPGFEAIQEVELEKIDEFFLKFISKSDTTTFTLINPLMLRPYEFEIPEYFRTLLEINETSNVLILNIMIIATPIETSTINFIAPLVFNVDNKSVAQVILDANQYPHFGLMESISRYLNKA</sequence>
<comment type="subunit">
    <text evidence="5">Interacts with translational regulator CsrA and flagellin(s).</text>
</comment>
<organism evidence="6 7">
    <name type="scientific">Sulfurospirillum barnesii (strain ATCC 700032 / DSM 10660 / SES-3)</name>
    <dbReference type="NCBI Taxonomy" id="760154"/>
    <lineage>
        <taxon>Bacteria</taxon>
        <taxon>Pseudomonadati</taxon>
        <taxon>Campylobacterota</taxon>
        <taxon>Epsilonproteobacteria</taxon>
        <taxon>Campylobacterales</taxon>
        <taxon>Sulfurospirillaceae</taxon>
        <taxon>Sulfurospirillum</taxon>
    </lineage>
</organism>
<keyword evidence="7" id="KW-1185">Reference proteome</keyword>
<evidence type="ECO:0000256" key="1">
    <source>
        <dbReference type="ARBA" id="ARBA00022490"/>
    </source>
</evidence>
<reference evidence="6 7" key="1">
    <citation type="submission" date="2012-06" db="EMBL/GenBank/DDBJ databases">
        <title>Complete sequence of Sulfurospirillum barnesii SES-3.</title>
        <authorList>
            <consortium name="US DOE Joint Genome Institute"/>
            <person name="Lucas S."/>
            <person name="Han J."/>
            <person name="Lapidus A."/>
            <person name="Cheng J.-F."/>
            <person name="Goodwin L."/>
            <person name="Pitluck S."/>
            <person name="Peters L."/>
            <person name="Ovchinnikova G."/>
            <person name="Lu M."/>
            <person name="Detter J.C."/>
            <person name="Han C."/>
            <person name="Tapia R."/>
            <person name="Land M."/>
            <person name="Hauser L."/>
            <person name="Kyrpides N."/>
            <person name="Ivanova N."/>
            <person name="Pagani I."/>
            <person name="Stolz J."/>
            <person name="Arkin A."/>
            <person name="Dehal P."/>
            <person name="Oremland R."/>
            <person name="Saltikov C."/>
            <person name="Basu P."/>
            <person name="Hollibaugh J."/>
            <person name="Newman D."/>
            <person name="Stolyar S."/>
            <person name="Hazen T."/>
            <person name="Woyke T."/>
        </authorList>
    </citation>
    <scope>NUCLEOTIDE SEQUENCE [LARGE SCALE GENOMIC DNA]</scope>
    <source>
        <strain evidence="7">ATCC 700032 / DSM 10660 / SES-3</strain>
    </source>
</reference>
<evidence type="ECO:0000313" key="7">
    <source>
        <dbReference type="Proteomes" id="UP000006176"/>
    </source>
</evidence>
<dbReference type="OrthoDB" id="5372942at2"/>
<dbReference type="NCBIfam" id="NF009790">
    <property type="entry name" value="PRK13282.1"/>
    <property type="match status" value="1"/>
</dbReference>
<dbReference type="InterPro" id="IPR003775">
    <property type="entry name" value="Flagellar_assembly_factor_FliW"/>
</dbReference>
<dbReference type="PANTHER" id="PTHR39190:SF1">
    <property type="entry name" value="FLAGELLAR ASSEMBLY FACTOR FLIW"/>
    <property type="match status" value="1"/>
</dbReference>
<protein>
    <recommendedName>
        <fullName evidence="5">Flagellar assembly factor FliW</fullName>
    </recommendedName>
</protein>
<dbReference type="HAMAP" id="MF_01185">
    <property type="entry name" value="FliW"/>
    <property type="match status" value="1"/>
</dbReference>
<dbReference type="GO" id="GO:0005737">
    <property type="term" value="C:cytoplasm"/>
    <property type="evidence" value="ECO:0007669"/>
    <property type="project" value="UniProtKB-SubCell"/>
</dbReference>
<keyword evidence="4 5" id="KW-0143">Chaperone</keyword>
<evidence type="ECO:0000256" key="2">
    <source>
        <dbReference type="ARBA" id="ARBA00022795"/>
    </source>
</evidence>
<dbReference type="AlphaFoldDB" id="I3XW92"/>
<dbReference type="InterPro" id="IPR024046">
    <property type="entry name" value="Flagellar_assmbl_FliW_dom_sf"/>
</dbReference>
<dbReference type="Pfam" id="PF02623">
    <property type="entry name" value="FliW"/>
    <property type="match status" value="1"/>
</dbReference>
<dbReference type="PANTHER" id="PTHR39190">
    <property type="entry name" value="FLAGELLAR ASSEMBLY FACTOR FLIW"/>
    <property type="match status" value="1"/>
</dbReference>
<dbReference type="SUPFAM" id="SSF141457">
    <property type="entry name" value="BH3618-like"/>
    <property type="match status" value="1"/>
</dbReference>
<evidence type="ECO:0000256" key="5">
    <source>
        <dbReference type="HAMAP-Rule" id="MF_01185"/>
    </source>
</evidence>
<evidence type="ECO:0000256" key="4">
    <source>
        <dbReference type="ARBA" id="ARBA00023186"/>
    </source>
</evidence>
<comment type="similarity">
    <text evidence="5">Belongs to the FliW family.</text>
</comment>
<dbReference type="HOGENOM" id="CLU_112356_2_0_7"/>
<dbReference type="RefSeq" id="WP_014769096.1">
    <property type="nucleotide sequence ID" value="NC_018002.1"/>
</dbReference>
<keyword evidence="3 5" id="KW-0810">Translation regulation</keyword>
<keyword evidence="1 5" id="KW-0963">Cytoplasm</keyword>
<accession>I3XW92</accession>
<dbReference type="GO" id="GO:0006417">
    <property type="term" value="P:regulation of translation"/>
    <property type="evidence" value="ECO:0007669"/>
    <property type="project" value="UniProtKB-KW"/>
</dbReference>
<comment type="subcellular location">
    <subcellularLocation>
        <location evidence="5">Cytoplasm</location>
    </subcellularLocation>
</comment>
<dbReference type="EMBL" id="CP003333">
    <property type="protein sequence ID" value="AFL68216.1"/>
    <property type="molecule type" value="Genomic_DNA"/>
</dbReference>
<dbReference type="Proteomes" id="UP000006176">
    <property type="component" value="Chromosome"/>
</dbReference>
<keyword evidence="2 5" id="KW-1005">Bacterial flagellum biogenesis</keyword>
<evidence type="ECO:0000313" key="6">
    <source>
        <dbReference type="EMBL" id="AFL68216.1"/>
    </source>
</evidence>